<dbReference type="Proteomes" id="UP000366051">
    <property type="component" value="Chromosome"/>
</dbReference>
<dbReference type="InterPro" id="IPR003753">
    <property type="entry name" value="Exonuc_VII_L"/>
</dbReference>
<dbReference type="GO" id="GO:0009318">
    <property type="term" value="C:exodeoxyribonuclease VII complex"/>
    <property type="evidence" value="ECO:0007669"/>
    <property type="project" value="UniProtKB-UniRule"/>
</dbReference>
<gene>
    <name evidence="5 10" type="primary">xseA</name>
    <name evidence="10" type="ORF">FTV88_0366</name>
</gene>
<keyword evidence="1 5" id="KW-0963">Cytoplasm</keyword>
<dbReference type="CDD" id="cd04489">
    <property type="entry name" value="ExoVII_LU_OBF"/>
    <property type="match status" value="1"/>
</dbReference>
<name>A0A5Q2N1X7_9FIRM</name>
<sequence>MRKVWSITELNEYIEGLFSQEESLLNLWVEGELSNFKHHSSGHMYFTLKDGESTLKAVMFRGRARFLKFRPENGLKVILRGRISVYARDGIYQLYAEEMEPAGLGGIYLALEQVRKRLEGEGLFAPERKKPLPFLPRAVGIVTAPTGAAIRDLYAVITRRYPNMNIILSPAIVQGEEAPKSLIKALEALRDHPLVDVVIIGRGGGSREDLWAFNDEKLCRAIANFPLPIISAVGHETDVSLSDFVADVRAATPSAAAELAVPRYDGLKAQLEEMEMRLQRAIHSKVEKSRQAIINLEQRPALANPLQNLRVQQQRVDQLEERLLRPFEKARVEQMKKQVSDLEKRLLATVETQRFQWMTQRIEELRKRLIQQANQAIERRRQEVARQGAMLDALSPLSVLERGFALCVDEKEQILREATQVSVGDQIHVTLGKGELTCKVEKRKESRRWQIEKK</sequence>
<dbReference type="HAMAP" id="MF_00378">
    <property type="entry name" value="Exonuc_7_L"/>
    <property type="match status" value="1"/>
</dbReference>
<dbReference type="GO" id="GO:0008855">
    <property type="term" value="F:exodeoxyribonuclease VII activity"/>
    <property type="evidence" value="ECO:0007669"/>
    <property type="project" value="UniProtKB-UniRule"/>
</dbReference>
<proteinExistence type="inferred from homology"/>
<feature type="coiled-coil region" evidence="7">
    <location>
        <begin position="325"/>
        <end position="379"/>
    </location>
</feature>
<dbReference type="RefSeq" id="WP_153724100.1">
    <property type="nucleotide sequence ID" value="NZ_CP045875.1"/>
</dbReference>
<evidence type="ECO:0000313" key="11">
    <source>
        <dbReference type="Proteomes" id="UP000366051"/>
    </source>
</evidence>
<evidence type="ECO:0000259" key="9">
    <source>
        <dbReference type="Pfam" id="PF13742"/>
    </source>
</evidence>
<dbReference type="EC" id="3.1.11.6" evidence="5"/>
<organism evidence="10 11">
    <name type="scientific">Heliorestis convoluta</name>
    <dbReference type="NCBI Taxonomy" id="356322"/>
    <lineage>
        <taxon>Bacteria</taxon>
        <taxon>Bacillati</taxon>
        <taxon>Bacillota</taxon>
        <taxon>Clostridia</taxon>
        <taxon>Eubacteriales</taxon>
        <taxon>Heliobacteriaceae</taxon>
        <taxon>Heliorestis</taxon>
    </lineage>
</organism>
<evidence type="ECO:0000256" key="2">
    <source>
        <dbReference type="ARBA" id="ARBA00022722"/>
    </source>
</evidence>
<dbReference type="OrthoDB" id="9802795at2"/>
<dbReference type="GO" id="GO:0005737">
    <property type="term" value="C:cytoplasm"/>
    <property type="evidence" value="ECO:0007669"/>
    <property type="project" value="UniProtKB-SubCell"/>
</dbReference>
<dbReference type="Pfam" id="PF13742">
    <property type="entry name" value="tRNA_anti_2"/>
    <property type="match status" value="1"/>
</dbReference>
<keyword evidence="3 5" id="KW-0378">Hydrolase</keyword>
<keyword evidence="11" id="KW-1185">Reference proteome</keyword>
<evidence type="ECO:0000313" key="10">
    <source>
        <dbReference type="EMBL" id="QGG46545.1"/>
    </source>
</evidence>
<keyword evidence="7" id="KW-0175">Coiled coil</keyword>
<evidence type="ECO:0000256" key="7">
    <source>
        <dbReference type="SAM" id="Coils"/>
    </source>
</evidence>
<feature type="domain" description="OB-fold nucleic acid binding" evidence="9">
    <location>
        <begin position="5"/>
        <end position="100"/>
    </location>
</feature>
<comment type="catalytic activity">
    <reaction evidence="5 6">
        <text>Exonucleolytic cleavage in either 5'- to 3'- or 3'- to 5'-direction to yield nucleoside 5'-phosphates.</text>
        <dbReference type="EC" id="3.1.11.6"/>
    </reaction>
</comment>
<comment type="similarity">
    <text evidence="5 6">Belongs to the XseA family.</text>
</comment>
<dbReference type="NCBIfam" id="TIGR00237">
    <property type="entry name" value="xseA"/>
    <property type="match status" value="1"/>
</dbReference>
<feature type="domain" description="Exonuclease VII large subunit C-terminal" evidence="8">
    <location>
        <begin position="123"/>
        <end position="439"/>
    </location>
</feature>
<comment type="function">
    <text evidence="5">Bidirectionally degrades single-stranded DNA into large acid-insoluble oligonucleotides, which are then degraded further into small acid-soluble oligonucleotides.</text>
</comment>
<evidence type="ECO:0000256" key="3">
    <source>
        <dbReference type="ARBA" id="ARBA00022801"/>
    </source>
</evidence>
<protein>
    <recommendedName>
        <fullName evidence="5">Exodeoxyribonuclease 7 large subunit</fullName>
        <ecNumber evidence="5">3.1.11.6</ecNumber>
    </recommendedName>
    <alternativeName>
        <fullName evidence="5">Exodeoxyribonuclease VII large subunit</fullName>
        <shortName evidence="5">Exonuclease VII large subunit</shortName>
    </alternativeName>
</protein>
<comment type="subunit">
    <text evidence="5">Heterooligomer composed of large and small subunits.</text>
</comment>
<comment type="subcellular location">
    <subcellularLocation>
        <location evidence="5 6">Cytoplasm</location>
    </subcellularLocation>
</comment>
<evidence type="ECO:0000256" key="6">
    <source>
        <dbReference type="RuleBase" id="RU004355"/>
    </source>
</evidence>
<dbReference type="PANTHER" id="PTHR30008">
    <property type="entry name" value="EXODEOXYRIBONUCLEASE 7 LARGE SUBUNIT"/>
    <property type="match status" value="1"/>
</dbReference>
<dbReference type="EMBL" id="CP045875">
    <property type="protein sequence ID" value="QGG46545.1"/>
    <property type="molecule type" value="Genomic_DNA"/>
</dbReference>
<dbReference type="PANTHER" id="PTHR30008:SF0">
    <property type="entry name" value="EXODEOXYRIBONUCLEASE 7 LARGE SUBUNIT"/>
    <property type="match status" value="1"/>
</dbReference>
<dbReference type="InterPro" id="IPR020579">
    <property type="entry name" value="Exonuc_VII_lsu_C"/>
</dbReference>
<dbReference type="GO" id="GO:0006308">
    <property type="term" value="P:DNA catabolic process"/>
    <property type="evidence" value="ECO:0007669"/>
    <property type="project" value="UniProtKB-UniRule"/>
</dbReference>
<keyword evidence="4 5" id="KW-0269">Exonuclease</keyword>
<keyword evidence="2 5" id="KW-0540">Nuclease</keyword>
<evidence type="ECO:0000259" key="8">
    <source>
        <dbReference type="Pfam" id="PF02601"/>
    </source>
</evidence>
<dbReference type="GO" id="GO:0003676">
    <property type="term" value="F:nucleic acid binding"/>
    <property type="evidence" value="ECO:0007669"/>
    <property type="project" value="InterPro"/>
</dbReference>
<accession>A0A5Q2N1X7</accession>
<reference evidence="11" key="1">
    <citation type="submission" date="2019-11" db="EMBL/GenBank/DDBJ databases">
        <title>Genome sequence of Heliorestis convoluta strain HH, an alkaliphilic and minimalistic phototrophic bacterium from a soda lake in Egypt.</title>
        <authorList>
            <person name="Dewey E.D."/>
            <person name="Stokes L.M."/>
            <person name="Burchell B.M."/>
            <person name="Shaffer K.N."/>
            <person name="Huntington A.M."/>
            <person name="Baker J.M."/>
            <person name="Nadendla S."/>
            <person name="Giglio M.G."/>
            <person name="Touchman J.W."/>
            <person name="Blankenship R.E."/>
            <person name="Madigan M.T."/>
            <person name="Sattley W.M."/>
        </authorList>
    </citation>
    <scope>NUCLEOTIDE SEQUENCE [LARGE SCALE GENOMIC DNA]</scope>
    <source>
        <strain evidence="11">HH</strain>
    </source>
</reference>
<dbReference type="KEGG" id="hcv:FTV88_0366"/>
<dbReference type="Pfam" id="PF02601">
    <property type="entry name" value="Exonuc_VII_L"/>
    <property type="match status" value="1"/>
</dbReference>
<dbReference type="AlphaFoldDB" id="A0A5Q2N1X7"/>
<dbReference type="InterPro" id="IPR025824">
    <property type="entry name" value="OB-fold_nuc-bd_dom"/>
</dbReference>
<evidence type="ECO:0000256" key="1">
    <source>
        <dbReference type="ARBA" id="ARBA00022490"/>
    </source>
</evidence>
<evidence type="ECO:0000256" key="4">
    <source>
        <dbReference type="ARBA" id="ARBA00022839"/>
    </source>
</evidence>
<evidence type="ECO:0000256" key="5">
    <source>
        <dbReference type="HAMAP-Rule" id="MF_00378"/>
    </source>
</evidence>